<name>A0ABD0JVQ5_9CAEN</name>
<evidence type="ECO:0000313" key="3">
    <source>
        <dbReference type="Proteomes" id="UP001519460"/>
    </source>
</evidence>
<dbReference type="AlphaFoldDB" id="A0ABD0JVQ5"/>
<dbReference type="EMBL" id="JACVVK020000317">
    <property type="protein sequence ID" value="KAK7478786.1"/>
    <property type="molecule type" value="Genomic_DNA"/>
</dbReference>
<dbReference type="Pfam" id="PF01182">
    <property type="entry name" value="Glucosamine_iso"/>
    <property type="match status" value="1"/>
</dbReference>
<keyword evidence="3" id="KW-1185">Reference proteome</keyword>
<dbReference type="PANTHER" id="PTHR11054">
    <property type="entry name" value="6-PHOSPHOGLUCONOLACTONASE"/>
    <property type="match status" value="1"/>
</dbReference>
<organism evidence="2 3">
    <name type="scientific">Batillaria attramentaria</name>
    <dbReference type="NCBI Taxonomy" id="370345"/>
    <lineage>
        <taxon>Eukaryota</taxon>
        <taxon>Metazoa</taxon>
        <taxon>Spiralia</taxon>
        <taxon>Lophotrochozoa</taxon>
        <taxon>Mollusca</taxon>
        <taxon>Gastropoda</taxon>
        <taxon>Caenogastropoda</taxon>
        <taxon>Sorbeoconcha</taxon>
        <taxon>Cerithioidea</taxon>
        <taxon>Batillariidae</taxon>
        <taxon>Batillaria</taxon>
    </lineage>
</organism>
<protein>
    <recommendedName>
        <fullName evidence="1">Glucosamine/galactosamine-6-phosphate isomerase domain-containing protein</fullName>
    </recommendedName>
</protein>
<dbReference type="Gene3D" id="3.40.50.1360">
    <property type="match status" value="1"/>
</dbReference>
<sequence length="118" mass="12759">MATPVVNVTDSETSVSQKLCELVIEKANAAIQSKNLFLIGVSGGSAAKFLCNGLPAATTDWSKWRIFFCDERHVPFTDPECTYSVYKNGLVSKVPALADHIYPINPDIPGTSSVLLVK</sequence>
<dbReference type="InterPro" id="IPR006148">
    <property type="entry name" value="Glc/Gal-6P_isomerase"/>
</dbReference>
<proteinExistence type="predicted"/>
<dbReference type="Proteomes" id="UP001519460">
    <property type="component" value="Unassembled WGS sequence"/>
</dbReference>
<reference evidence="2 3" key="1">
    <citation type="journal article" date="2023" name="Sci. Data">
        <title>Genome assembly of the Korean intertidal mud-creeper Batillaria attramentaria.</title>
        <authorList>
            <person name="Patra A.K."/>
            <person name="Ho P.T."/>
            <person name="Jun S."/>
            <person name="Lee S.J."/>
            <person name="Kim Y."/>
            <person name="Won Y.J."/>
        </authorList>
    </citation>
    <scope>NUCLEOTIDE SEQUENCE [LARGE SCALE GENOMIC DNA]</scope>
    <source>
        <strain evidence="2">Wonlab-2016</strain>
    </source>
</reference>
<evidence type="ECO:0000259" key="1">
    <source>
        <dbReference type="Pfam" id="PF01182"/>
    </source>
</evidence>
<dbReference type="InterPro" id="IPR037171">
    <property type="entry name" value="NagB/RpiA_transferase-like"/>
</dbReference>
<evidence type="ECO:0000313" key="2">
    <source>
        <dbReference type="EMBL" id="KAK7478786.1"/>
    </source>
</evidence>
<dbReference type="InterPro" id="IPR039104">
    <property type="entry name" value="6PGL"/>
</dbReference>
<dbReference type="SUPFAM" id="SSF100950">
    <property type="entry name" value="NagB/RpiA/CoA transferase-like"/>
    <property type="match status" value="1"/>
</dbReference>
<comment type="caution">
    <text evidence="2">The sequence shown here is derived from an EMBL/GenBank/DDBJ whole genome shotgun (WGS) entry which is preliminary data.</text>
</comment>
<accession>A0ABD0JVQ5</accession>
<gene>
    <name evidence="2" type="ORF">BaRGS_00029997</name>
</gene>
<feature type="domain" description="Glucosamine/galactosamine-6-phosphate isomerase" evidence="1">
    <location>
        <begin position="11"/>
        <end position="105"/>
    </location>
</feature>
<dbReference type="PANTHER" id="PTHR11054:SF0">
    <property type="entry name" value="6-PHOSPHOGLUCONOLACTONASE"/>
    <property type="match status" value="1"/>
</dbReference>